<organism evidence="5 6">
    <name type="scientific">Corynebacterium freneyi DNF00450</name>
    <dbReference type="NCBI Taxonomy" id="1287475"/>
    <lineage>
        <taxon>Bacteria</taxon>
        <taxon>Bacillati</taxon>
        <taxon>Actinomycetota</taxon>
        <taxon>Actinomycetes</taxon>
        <taxon>Mycobacteriales</taxon>
        <taxon>Corynebacteriaceae</taxon>
        <taxon>Corynebacterium</taxon>
    </lineage>
</organism>
<evidence type="ECO:0000256" key="2">
    <source>
        <dbReference type="ARBA" id="ARBA00022679"/>
    </source>
</evidence>
<comment type="caution">
    <text evidence="5">The sequence shown here is derived from an EMBL/GenBank/DDBJ whole genome shotgun (WGS) entry which is preliminary data.</text>
</comment>
<evidence type="ECO:0000313" key="6">
    <source>
        <dbReference type="Proteomes" id="UP000029548"/>
    </source>
</evidence>
<dbReference type="PANTHER" id="PTHR43464:SF19">
    <property type="entry name" value="UBIQUINONE BIOSYNTHESIS O-METHYLTRANSFERASE, MITOCHONDRIAL"/>
    <property type="match status" value="1"/>
</dbReference>
<dbReference type="GO" id="GO:0032259">
    <property type="term" value="P:methylation"/>
    <property type="evidence" value="ECO:0007669"/>
    <property type="project" value="UniProtKB-KW"/>
</dbReference>
<dbReference type="Pfam" id="PF13649">
    <property type="entry name" value="Methyltransf_25"/>
    <property type="match status" value="1"/>
</dbReference>
<keyword evidence="3" id="KW-0949">S-adenosyl-L-methionine</keyword>
<dbReference type="AlphaFoldDB" id="A0A095Y4R1"/>
<gene>
    <name evidence="5" type="ORF">HMPREF1650_04540</name>
</gene>
<dbReference type="GO" id="GO:0008168">
    <property type="term" value="F:methyltransferase activity"/>
    <property type="evidence" value="ECO:0007669"/>
    <property type="project" value="UniProtKB-KW"/>
</dbReference>
<protein>
    <submittedName>
        <fullName evidence="5">SAM-dependent methyltransferase</fullName>
    </submittedName>
</protein>
<dbReference type="InterPro" id="IPR041698">
    <property type="entry name" value="Methyltransf_25"/>
</dbReference>
<proteinExistence type="predicted"/>
<evidence type="ECO:0000259" key="4">
    <source>
        <dbReference type="Pfam" id="PF13649"/>
    </source>
</evidence>
<dbReference type="InterPro" id="IPR029063">
    <property type="entry name" value="SAM-dependent_MTases_sf"/>
</dbReference>
<name>A0A095Y4R1_9CORY</name>
<evidence type="ECO:0000256" key="3">
    <source>
        <dbReference type="ARBA" id="ARBA00022691"/>
    </source>
</evidence>
<keyword evidence="1 5" id="KW-0489">Methyltransferase</keyword>
<dbReference type="eggNOG" id="COG2227">
    <property type="taxonomic scope" value="Bacteria"/>
</dbReference>
<evidence type="ECO:0000256" key="1">
    <source>
        <dbReference type="ARBA" id="ARBA00022603"/>
    </source>
</evidence>
<feature type="domain" description="Methyltransferase" evidence="4">
    <location>
        <begin position="52"/>
        <end position="160"/>
    </location>
</feature>
<dbReference type="Gene3D" id="3.40.50.150">
    <property type="entry name" value="Vaccinia Virus protein VP39"/>
    <property type="match status" value="1"/>
</dbReference>
<dbReference type="SUPFAM" id="SSF53335">
    <property type="entry name" value="S-adenosyl-L-methionine-dependent methyltransferases"/>
    <property type="match status" value="1"/>
</dbReference>
<reference evidence="5 6" key="1">
    <citation type="submission" date="2014-07" db="EMBL/GenBank/DDBJ databases">
        <authorList>
            <person name="McCorrison J."/>
            <person name="Sanka R."/>
            <person name="Torralba M."/>
            <person name="Gillis M."/>
            <person name="Haft D.H."/>
            <person name="Methe B."/>
            <person name="Sutton G."/>
            <person name="Nelson K.E."/>
        </authorList>
    </citation>
    <scope>NUCLEOTIDE SEQUENCE [LARGE SCALE GENOMIC DNA]</scope>
    <source>
        <strain evidence="5 6">DNF00450</strain>
    </source>
</reference>
<evidence type="ECO:0000313" key="5">
    <source>
        <dbReference type="EMBL" id="KGF17425.1"/>
    </source>
</evidence>
<dbReference type="PANTHER" id="PTHR43464">
    <property type="entry name" value="METHYLTRANSFERASE"/>
    <property type="match status" value="1"/>
</dbReference>
<sequence length="214" mass="23020">MNMHRTWSEIVAADPDHSRRYAQRWESFVAQGRDIEGEARLVDAMAPRGARILDAGCGQGRLGGYLASRGHRVLGVDIDPYLISVARDIQPGGTWKVGDLARLGEVLADVDADAAADEAGKHPTGDFDVIAAAGNVLTFIDPADRGAVLEGFRDALAGGGRAVMGFGAGRGWAFDEFEADAFEAGLRVTHRFSTWNLHPFDERANFLVAIAERA</sequence>
<keyword evidence="2 5" id="KW-0808">Transferase</keyword>
<dbReference type="CDD" id="cd02440">
    <property type="entry name" value="AdoMet_MTases"/>
    <property type="match status" value="1"/>
</dbReference>
<dbReference type="Proteomes" id="UP000029548">
    <property type="component" value="Unassembled WGS sequence"/>
</dbReference>
<accession>A0A095Y4R1</accession>
<dbReference type="EMBL" id="JRNE01000040">
    <property type="protein sequence ID" value="KGF17425.1"/>
    <property type="molecule type" value="Genomic_DNA"/>
</dbReference>
<dbReference type="RefSeq" id="WP_332248719.1">
    <property type="nucleotide sequence ID" value="NZ_JRNE01000040.1"/>
</dbReference>